<name>A0A8J4VU22_9ROSI</name>
<comment type="caution">
    <text evidence="2">The sequence shown here is derived from an EMBL/GenBank/DDBJ whole genome shotgun (WGS) entry which is preliminary data.</text>
</comment>
<dbReference type="Gene3D" id="3.40.1160.10">
    <property type="entry name" value="Acetylglutamate kinase-like"/>
    <property type="match status" value="1"/>
</dbReference>
<dbReference type="AlphaFoldDB" id="A0A8J4VU22"/>
<evidence type="ECO:0000256" key="1">
    <source>
        <dbReference type="SAM" id="MobiDB-lite"/>
    </source>
</evidence>
<evidence type="ECO:0000313" key="3">
    <source>
        <dbReference type="Proteomes" id="UP000737018"/>
    </source>
</evidence>
<dbReference type="Proteomes" id="UP000737018">
    <property type="component" value="Unassembled WGS sequence"/>
</dbReference>
<reference evidence="2" key="1">
    <citation type="submission" date="2020-03" db="EMBL/GenBank/DDBJ databases">
        <title>Castanea mollissima Vanexum genome sequencing.</title>
        <authorList>
            <person name="Staton M."/>
        </authorList>
    </citation>
    <scope>NUCLEOTIDE SEQUENCE</scope>
    <source>
        <tissue evidence="2">Leaf</tissue>
    </source>
</reference>
<gene>
    <name evidence="2" type="ORF">CMV_005942</name>
</gene>
<sequence>MATSKSRPWTCLQRLQDQTWPFCHCRPRFFSFGLGFRINKRVPSACVQLKMRKRELKLFRNCVVKGYGLEGQVVEHGDKIGGDEGYHISEEDMGFVKALREAQPYVHLHRGSTFVVLISTEIVSSPSLDAMVKVLFSFSLSEFNLAVAIRERRGESSGDARRNHQRSKQRRGEAKATAITAAATRGESNGDQIVDVAAVIVDVAVIGVSSGDQGEQRWHGCGET</sequence>
<dbReference type="EMBL" id="JRKL02000541">
    <property type="protein sequence ID" value="KAF3970362.1"/>
    <property type="molecule type" value="Genomic_DNA"/>
</dbReference>
<feature type="region of interest" description="Disordered" evidence="1">
    <location>
        <begin position="154"/>
        <end position="182"/>
    </location>
</feature>
<accession>A0A8J4VU22</accession>
<proteinExistence type="predicted"/>
<protein>
    <submittedName>
        <fullName evidence="2">Uncharacterized protein</fullName>
    </submittedName>
</protein>
<organism evidence="2 3">
    <name type="scientific">Castanea mollissima</name>
    <name type="common">Chinese chestnut</name>
    <dbReference type="NCBI Taxonomy" id="60419"/>
    <lineage>
        <taxon>Eukaryota</taxon>
        <taxon>Viridiplantae</taxon>
        <taxon>Streptophyta</taxon>
        <taxon>Embryophyta</taxon>
        <taxon>Tracheophyta</taxon>
        <taxon>Spermatophyta</taxon>
        <taxon>Magnoliopsida</taxon>
        <taxon>eudicotyledons</taxon>
        <taxon>Gunneridae</taxon>
        <taxon>Pentapetalae</taxon>
        <taxon>rosids</taxon>
        <taxon>fabids</taxon>
        <taxon>Fagales</taxon>
        <taxon>Fagaceae</taxon>
        <taxon>Castanea</taxon>
    </lineage>
</organism>
<keyword evidence="3" id="KW-1185">Reference proteome</keyword>
<dbReference type="InterPro" id="IPR036393">
    <property type="entry name" value="AceGlu_kinase-like_sf"/>
</dbReference>
<dbReference type="OrthoDB" id="1002190at2759"/>
<evidence type="ECO:0000313" key="2">
    <source>
        <dbReference type="EMBL" id="KAF3970362.1"/>
    </source>
</evidence>